<reference evidence="2" key="1">
    <citation type="submission" date="2022-03" db="EMBL/GenBank/DDBJ databases">
        <authorList>
            <person name="Martin H S."/>
        </authorList>
    </citation>
    <scope>NUCLEOTIDE SEQUENCE</scope>
</reference>
<keyword evidence="3" id="KW-1185">Reference proteome</keyword>
<feature type="compositionally biased region" description="Basic and acidic residues" evidence="1">
    <location>
        <begin position="1"/>
        <end position="15"/>
    </location>
</feature>
<accession>A0ABN8I7F1</accession>
<evidence type="ECO:0000256" key="1">
    <source>
        <dbReference type="SAM" id="MobiDB-lite"/>
    </source>
</evidence>
<gene>
    <name evidence="2" type="ORF">IPOD504_LOCUS5820</name>
</gene>
<evidence type="ECO:0000313" key="3">
    <source>
        <dbReference type="Proteomes" id="UP000837857"/>
    </source>
</evidence>
<dbReference type="EMBL" id="OW152829">
    <property type="protein sequence ID" value="CAH2047533.1"/>
    <property type="molecule type" value="Genomic_DNA"/>
</dbReference>
<sequence>MQLPGDERHVYFSREHQRRRGPARKKPPLWIAFAASDGNPGDALRYPRRTRQLFPAPGTQIKAPPYRHLAPRQIVRTGSGGGIMAREAGFCISPAKGAARYGRRLDPPAPDPRRTRIADNKLAIR</sequence>
<protein>
    <submittedName>
        <fullName evidence="2">Uncharacterized protein</fullName>
    </submittedName>
</protein>
<feature type="non-terminal residue" evidence="2">
    <location>
        <position position="125"/>
    </location>
</feature>
<feature type="region of interest" description="Disordered" evidence="1">
    <location>
        <begin position="1"/>
        <end position="25"/>
    </location>
</feature>
<feature type="region of interest" description="Disordered" evidence="1">
    <location>
        <begin position="100"/>
        <end position="125"/>
    </location>
</feature>
<name>A0ABN8I7F1_9NEOP</name>
<feature type="compositionally biased region" description="Basic and acidic residues" evidence="1">
    <location>
        <begin position="103"/>
        <end position="119"/>
    </location>
</feature>
<feature type="compositionally biased region" description="Basic residues" evidence="1">
    <location>
        <begin position="16"/>
        <end position="25"/>
    </location>
</feature>
<proteinExistence type="predicted"/>
<evidence type="ECO:0000313" key="2">
    <source>
        <dbReference type="EMBL" id="CAH2047533.1"/>
    </source>
</evidence>
<dbReference type="Proteomes" id="UP000837857">
    <property type="component" value="Chromosome 17"/>
</dbReference>
<organism evidence="2 3">
    <name type="scientific">Iphiclides podalirius</name>
    <name type="common">scarce swallowtail</name>
    <dbReference type="NCBI Taxonomy" id="110791"/>
    <lineage>
        <taxon>Eukaryota</taxon>
        <taxon>Metazoa</taxon>
        <taxon>Ecdysozoa</taxon>
        <taxon>Arthropoda</taxon>
        <taxon>Hexapoda</taxon>
        <taxon>Insecta</taxon>
        <taxon>Pterygota</taxon>
        <taxon>Neoptera</taxon>
        <taxon>Endopterygota</taxon>
        <taxon>Lepidoptera</taxon>
        <taxon>Glossata</taxon>
        <taxon>Ditrysia</taxon>
        <taxon>Papilionoidea</taxon>
        <taxon>Papilionidae</taxon>
        <taxon>Papilioninae</taxon>
        <taxon>Iphiclides</taxon>
    </lineage>
</organism>